<feature type="compositionally biased region" description="Basic and acidic residues" evidence="1">
    <location>
        <begin position="365"/>
        <end position="377"/>
    </location>
</feature>
<dbReference type="OrthoDB" id="19197at2"/>
<reference evidence="2 3" key="1">
    <citation type="journal article" date="2005" name="Genome Res.">
        <title>The Chlamydophila abortus genome sequence reveals an array of variable proteins that contribute to interspecies variation.</title>
        <authorList>
            <person name="Thomson N.R."/>
            <person name="Yeats C."/>
            <person name="Bell K."/>
            <person name="Holden M.T.G."/>
            <person name="Bentley S.D."/>
            <person name="Livingstone M."/>
            <person name="Cerdeno-Tarraga A.M."/>
            <person name="Harris B."/>
            <person name="Doggett J."/>
            <person name="Ormond D."/>
            <person name="Mungal K."/>
            <person name="Clarke K."/>
            <person name="Feltwell T."/>
            <person name="Hance Z."/>
            <person name="Sanders M."/>
            <person name="Quail M.A."/>
            <person name="Price C."/>
            <person name="Parkhill J."/>
            <person name="Longbottom D."/>
        </authorList>
    </citation>
    <scope>NUCLEOTIDE SEQUENCE [LARGE SCALE GENOMIC DNA]</scope>
    <source>
        <strain evidence="3">DSM 27085 / S26/3</strain>
    </source>
</reference>
<evidence type="ECO:0000256" key="1">
    <source>
        <dbReference type="SAM" id="MobiDB-lite"/>
    </source>
</evidence>
<dbReference type="AlphaFoldDB" id="Q5L5V9"/>
<dbReference type="Proteomes" id="UP000001012">
    <property type="component" value="Chromosome"/>
</dbReference>
<dbReference type="NCBIfam" id="NF047332">
    <property type="entry name" value="Chlamy_GarD"/>
    <property type="match status" value="1"/>
</dbReference>
<evidence type="ECO:0000313" key="2">
    <source>
        <dbReference type="EMBL" id="CAH63973.1"/>
    </source>
</evidence>
<dbReference type="RefSeq" id="WP_011097138.1">
    <property type="nucleotide sequence ID" value="NC_004552.2"/>
</dbReference>
<evidence type="ECO:0000313" key="3">
    <source>
        <dbReference type="Proteomes" id="UP000001012"/>
    </source>
</evidence>
<proteinExistence type="predicted"/>
<dbReference type="HOGENOM" id="CLU_062787_0_0_0"/>
<feature type="compositionally biased region" description="Low complexity" evidence="1">
    <location>
        <begin position="321"/>
        <end position="337"/>
    </location>
</feature>
<gene>
    <name evidence="2" type="ordered locus">CAB522</name>
</gene>
<sequence length="377" mass="42497">MHEPLDHLSPNHHIPQFFDSITRKKSTVYEISIRSRGPLEHLLHRGSSEHQDINNLLLINNITTFTQPLFTQRRRIPPADVIADCSPCFSQPQSSLCLDLSESPHCFLVIICEICNLLNTIYQNTFGNVIRNLIAICSLVKKSLLFYWKEQQVLSFLHKNNNISPFKRGGYVASASALYHARKVALSLLSWKIVSLVIGILAVLALIAFIVGAIFTFHSQSVFSDAFFMSPAACALGCGGIIFLLLGLISSSYEHHSKKQRQAAVDSIHRSLLSLYISDKIRVSTEESDDFTSLIARSCLSHYGTLLDHQTFPPCPELEYDSSSDISDSNESESLSFEDPREFMTSPVPPPYIELPPTYEEVMEEDRRNRENNNPHI</sequence>
<protein>
    <submittedName>
        <fullName evidence="2">Inner membrane protein</fullName>
    </submittedName>
</protein>
<dbReference type="KEGG" id="cab:CAB522"/>
<dbReference type="EMBL" id="CR848038">
    <property type="protein sequence ID" value="CAH63973.1"/>
    <property type="molecule type" value="Genomic_DNA"/>
</dbReference>
<organism evidence="2 3">
    <name type="scientific">Chlamydia abortus (strain DSM 27085 / S26/3)</name>
    <name type="common">Chlamydophila abortus</name>
    <dbReference type="NCBI Taxonomy" id="218497"/>
    <lineage>
        <taxon>Bacteria</taxon>
        <taxon>Pseudomonadati</taxon>
        <taxon>Chlamydiota</taxon>
        <taxon>Chlamydiia</taxon>
        <taxon>Chlamydiales</taxon>
        <taxon>Chlamydiaceae</taxon>
        <taxon>Chlamydia/Chlamydophila group</taxon>
        <taxon>Chlamydia</taxon>
    </lineage>
</organism>
<feature type="region of interest" description="Disordered" evidence="1">
    <location>
        <begin position="318"/>
        <end position="377"/>
    </location>
</feature>
<accession>Q5L5V9</accession>
<name>Q5L5V9_CHLAB</name>
<keyword evidence="3" id="KW-1185">Reference proteome</keyword>